<dbReference type="EMBL" id="KV429042">
    <property type="protein sequence ID" value="KZT72064.1"/>
    <property type="molecule type" value="Genomic_DNA"/>
</dbReference>
<dbReference type="InterPro" id="IPR036866">
    <property type="entry name" value="RibonucZ/Hydroxyglut_hydro"/>
</dbReference>
<dbReference type="OrthoDB" id="10250730at2759"/>
<dbReference type="Proteomes" id="UP000076727">
    <property type="component" value="Unassembled WGS sequence"/>
</dbReference>
<dbReference type="InterPro" id="IPR051013">
    <property type="entry name" value="MBL_superfamily_lactonases"/>
</dbReference>
<protein>
    <recommendedName>
        <fullName evidence="7">Metallo-beta-lactamase domain-containing protein</fullName>
    </recommendedName>
</protein>
<evidence type="ECO:0000256" key="1">
    <source>
        <dbReference type="ARBA" id="ARBA00007749"/>
    </source>
</evidence>
<evidence type="ECO:0000256" key="3">
    <source>
        <dbReference type="ARBA" id="ARBA00022801"/>
    </source>
</evidence>
<dbReference type="SUPFAM" id="SSF56281">
    <property type="entry name" value="Metallo-hydrolase/oxidoreductase"/>
    <property type="match status" value="1"/>
</dbReference>
<evidence type="ECO:0000256" key="4">
    <source>
        <dbReference type="ARBA" id="ARBA00022833"/>
    </source>
</evidence>
<gene>
    <name evidence="5" type="ORF">DAEQUDRAFT_723223</name>
</gene>
<comment type="similarity">
    <text evidence="1">Belongs to the metallo-beta-lactamase superfamily.</text>
</comment>
<dbReference type="PANTHER" id="PTHR42978:SF5">
    <property type="entry name" value="METALLO-BETA-LACTAMASE DOMAIN-CONTAINING PROTEIN"/>
    <property type="match status" value="1"/>
</dbReference>
<keyword evidence="6" id="KW-1185">Reference proteome</keyword>
<organism evidence="5 6">
    <name type="scientific">Daedalea quercina L-15889</name>
    <dbReference type="NCBI Taxonomy" id="1314783"/>
    <lineage>
        <taxon>Eukaryota</taxon>
        <taxon>Fungi</taxon>
        <taxon>Dikarya</taxon>
        <taxon>Basidiomycota</taxon>
        <taxon>Agaricomycotina</taxon>
        <taxon>Agaricomycetes</taxon>
        <taxon>Polyporales</taxon>
        <taxon>Fomitopsis</taxon>
    </lineage>
</organism>
<evidence type="ECO:0008006" key="7">
    <source>
        <dbReference type="Google" id="ProtNLM"/>
    </source>
</evidence>
<dbReference type="STRING" id="1314783.A0A165SJ12"/>
<dbReference type="Gene3D" id="3.60.15.10">
    <property type="entry name" value="Ribonuclease Z/Hydroxyacylglutathione hydrolase-like"/>
    <property type="match status" value="1"/>
</dbReference>
<keyword evidence="4" id="KW-0862">Zinc</keyword>
<name>A0A165SJ12_9APHY</name>
<evidence type="ECO:0000256" key="2">
    <source>
        <dbReference type="ARBA" id="ARBA00022723"/>
    </source>
</evidence>
<evidence type="ECO:0000313" key="5">
    <source>
        <dbReference type="EMBL" id="KZT72064.1"/>
    </source>
</evidence>
<reference evidence="5 6" key="1">
    <citation type="journal article" date="2016" name="Mol. Biol. Evol.">
        <title>Comparative Genomics of Early-Diverging Mushroom-Forming Fungi Provides Insights into the Origins of Lignocellulose Decay Capabilities.</title>
        <authorList>
            <person name="Nagy L.G."/>
            <person name="Riley R."/>
            <person name="Tritt A."/>
            <person name="Adam C."/>
            <person name="Daum C."/>
            <person name="Floudas D."/>
            <person name="Sun H."/>
            <person name="Yadav J.S."/>
            <person name="Pangilinan J."/>
            <person name="Larsson K.H."/>
            <person name="Matsuura K."/>
            <person name="Barry K."/>
            <person name="Labutti K."/>
            <person name="Kuo R."/>
            <person name="Ohm R.A."/>
            <person name="Bhattacharya S.S."/>
            <person name="Shirouzu T."/>
            <person name="Yoshinaga Y."/>
            <person name="Martin F.M."/>
            <person name="Grigoriev I.V."/>
            <person name="Hibbett D.S."/>
        </authorList>
    </citation>
    <scope>NUCLEOTIDE SEQUENCE [LARGE SCALE GENOMIC DNA]</scope>
    <source>
        <strain evidence="5 6">L-15889</strain>
    </source>
</reference>
<dbReference type="GO" id="GO:0016787">
    <property type="term" value="F:hydrolase activity"/>
    <property type="evidence" value="ECO:0007669"/>
    <property type="project" value="UniProtKB-KW"/>
</dbReference>
<evidence type="ECO:0000313" key="6">
    <source>
        <dbReference type="Proteomes" id="UP000076727"/>
    </source>
</evidence>
<proteinExistence type="inferred from homology"/>
<accession>A0A165SJ12</accession>
<sequence>MVPESDFLGREVVEIPFPEHAPLVAGLKSHDYFGDGSFYLLEAPGHCVGHMLGLARTTPSPNASWILMAGDTAHHPAMLRPSPHVPLPAPLEPLVPAALKGCARDAPFMAPPKPGGSIHHDHDVALATLQVVTALDARDDVWVLLSHDGSMDDDVGGRMRWMPEEANKWKEDGVKEYLRWKFLEKGNSVYRW</sequence>
<dbReference type="AlphaFoldDB" id="A0A165SJ12"/>
<keyword evidence="2" id="KW-0479">Metal-binding</keyword>
<keyword evidence="3" id="KW-0378">Hydrolase</keyword>
<dbReference type="GO" id="GO:0046872">
    <property type="term" value="F:metal ion binding"/>
    <property type="evidence" value="ECO:0007669"/>
    <property type="project" value="UniProtKB-KW"/>
</dbReference>
<dbReference type="PANTHER" id="PTHR42978">
    <property type="entry name" value="QUORUM-QUENCHING LACTONASE YTNP-RELATED-RELATED"/>
    <property type="match status" value="1"/>
</dbReference>